<dbReference type="AlphaFoldDB" id="A0A9Q3J805"/>
<dbReference type="SUPFAM" id="SSF56672">
    <property type="entry name" value="DNA/RNA polymerases"/>
    <property type="match status" value="1"/>
</dbReference>
<accession>A0A9Q3J805</accession>
<sequence>MIHRKILRQCRGDLEHAFKSRTFEQSSAEDIINILEEVTTRTKIGSSKVNLKTRFNTPWKDSVDKNPTENSNNWKYQSADTIRKCHICQSTTHLSNKCSKRGKINEINIEKEPDVEKDDPSGFMKIQDAQLMKTKSNRGKGYTASNSCITEVGIDNKPTKLLLDPGVFCPCVEKFKSEQLNEAQISLHLSDKQENALSALLYDHKEAFDSDEEPLGAIIGNEVDITLNIERLYTPLLRRPAYPESPKSREALEIHITELLDLGVIRKVGHNEEVEILTPVIVAWHNGKSRTVGKFRALNTYTVPDRYPIPKIQISLTQISQAVYISTMDALK</sequence>
<dbReference type="EMBL" id="AVOT02064795">
    <property type="protein sequence ID" value="MBW0557087.1"/>
    <property type="molecule type" value="Genomic_DNA"/>
</dbReference>
<dbReference type="Gene3D" id="3.30.70.270">
    <property type="match status" value="1"/>
</dbReference>
<dbReference type="InterPro" id="IPR053134">
    <property type="entry name" value="RNA-dir_DNA_polymerase"/>
</dbReference>
<dbReference type="PANTHER" id="PTHR24559">
    <property type="entry name" value="TRANSPOSON TY3-I GAG-POL POLYPROTEIN"/>
    <property type="match status" value="1"/>
</dbReference>
<dbReference type="InterPro" id="IPR043502">
    <property type="entry name" value="DNA/RNA_pol_sf"/>
</dbReference>
<dbReference type="OrthoDB" id="3250101at2759"/>
<dbReference type="PANTHER" id="PTHR24559:SF444">
    <property type="entry name" value="REVERSE TRANSCRIPTASE DOMAIN-CONTAINING PROTEIN"/>
    <property type="match status" value="1"/>
</dbReference>
<name>A0A9Q3J805_9BASI</name>
<evidence type="ECO:0000313" key="1">
    <source>
        <dbReference type="EMBL" id="MBW0557087.1"/>
    </source>
</evidence>
<comment type="caution">
    <text evidence="1">The sequence shown here is derived from an EMBL/GenBank/DDBJ whole genome shotgun (WGS) entry which is preliminary data.</text>
</comment>
<organism evidence="1 2">
    <name type="scientific">Austropuccinia psidii MF-1</name>
    <dbReference type="NCBI Taxonomy" id="1389203"/>
    <lineage>
        <taxon>Eukaryota</taxon>
        <taxon>Fungi</taxon>
        <taxon>Dikarya</taxon>
        <taxon>Basidiomycota</taxon>
        <taxon>Pucciniomycotina</taxon>
        <taxon>Pucciniomycetes</taxon>
        <taxon>Pucciniales</taxon>
        <taxon>Sphaerophragmiaceae</taxon>
        <taxon>Austropuccinia</taxon>
    </lineage>
</organism>
<dbReference type="InterPro" id="IPR043128">
    <property type="entry name" value="Rev_trsase/Diguanyl_cyclase"/>
</dbReference>
<evidence type="ECO:0008006" key="3">
    <source>
        <dbReference type="Google" id="ProtNLM"/>
    </source>
</evidence>
<dbReference type="Proteomes" id="UP000765509">
    <property type="component" value="Unassembled WGS sequence"/>
</dbReference>
<dbReference type="Gene3D" id="3.10.10.10">
    <property type="entry name" value="HIV Type 1 Reverse Transcriptase, subunit A, domain 1"/>
    <property type="match status" value="1"/>
</dbReference>
<protein>
    <recommendedName>
        <fullName evidence="3">Reverse transcriptase domain-containing protein</fullName>
    </recommendedName>
</protein>
<gene>
    <name evidence="1" type="ORF">O181_096802</name>
</gene>
<keyword evidence="2" id="KW-1185">Reference proteome</keyword>
<reference evidence="1" key="1">
    <citation type="submission" date="2021-03" db="EMBL/GenBank/DDBJ databases">
        <title>Draft genome sequence of rust myrtle Austropuccinia psidii MF-1, a brazilian biotype.</title>
        <authorList>
            <person name="Quecine M.C."/>
            <person name="Pachon D.M.R."/>
            <person name="Bonatelli M.L."/>
            <person name="Correr F.H."/>
            <person name="Franceschini L.M."/>
            <person name="Leite T.F."/>
            <person name="Margarido G.R.A."/>
            <person name="Almeida C.A."/>
            <person name="Ferrarezi J.A."/>
            <person name="Labate C.A."/>
        </authorList>
    </citation>
    <scope>NUCLEOTIDE SEQUENCE</scope>
    <source>
        <strain evidence="1">MF-1</strain>
    </source>
</reference>
<proteinExistence type="predicted"/>
<evidence type="ECO:0000313" key="2">
    <source>
        <dbReference type="Proteomes" id="UP000765509"/>
    </source>
</evidence>